<dbReference type="Pfam" id="PF00271">
    <property type="entry name" value="Helicase_C"/>
    <property type="match status" value="1"/>
</dbReference>
<dbReference type="Gene3D" id="4.10.860.10">
    <property type="entry name" value="UVR domain"/>
    <property type="match status" value="1"/>
</dbReference>
<dbReference type="Pfam" id="PF12344">
    <property type="entry name" value="UvrB"/>
    <property type="match status" value="1"/>
</dbReference>
<accession>A0ABU3P4P7</accession>
<comment type="domain">
    <text evidence="12">The beta-hairpin motif is involved in DNA binding.</text>
</comment>
<comment type="subcellular location">
    <subcellularLocation>
        <location evidence="1 12 13">Cytoplasm</location>
    </subcellularLocation>
</comment>
<evidence type="ECO:0000256" key="7">
    <source>
        <dbReference type="ARBA" id="ARBA00022840"/>
    </source>
</evidence>
<comment type="similarity">
    <text evidence="2 12 13">Belongs to the UvrB family.</text>
</comment>
<dbReference type="Pfam" id="PF02151">
    <property type="entry name" value="UVR"/>
    <property type="match status" value="1"/>
</dbReference>
<gene>
    <name evidence="12 18" type="primary">uvrB</name>
    <name evidence="18" type="ORF">Q4T40_22435</name>
</gene>
<dbReference type="SUPFAM" id="SSF52540">
    <property type="entry name" value="P-loop containing nucleoside triphosphate hydrolases"/>
    <property type="match status" value="2"/>
</dbReference>
<evidence type="ECO:0000256" key="10">
    <source>
        <dbReference type="ARBA" id="ARBA00026033"/>
    </source>
</evidence>
<evidence type="ECO:0000256" key="14">
    <source>
        <dbReference type="SAM" id="Coils"/>
    </source>
</evidence>
<dbReference type="SUPFAM" id="SSF46600">
    <property type="entry name" value="C-terminal UvrC-binding domain of UvrB"/>
    <property type="match status" value="1"/>
</dbReference>
<feature type="domain" description="Helicase ATP-binding" evidence="16">
    <location>
        <begin position="49"/>
        <end position="174"/>
    </location>
</feature>
<evidence type="ECO:0000256" key="13">
    <source>
        <dbReference type="RuleBase" id="RU003587"/>
    </source>
</evidence>
<evidence type="ECO:0000259" key="17">
    <source>
        <dbReference type="PROSITE" id="PS51194"/>
    </source>
</evidence>
<evidence type="ECO:0000259" key="16">
    <source>
        <dbReference type="PROSITE" id="PS51192"/>
    </source>
</evidence>
<dbReference type="Pfam" id="PF04851">
    <property type="entry name" value="ResIII"/>
    <property type="match status" value="1"/>
</dbReference>
<dbReference type="InterPro" id="IPR024759">
    <property type="entry name" value="UvrB_YAD/RRR_dom"/>
</dbReference>
<keyword evidence="14" id="KW-0175">Coiled coil</keyword>
<dbReference type="PROSITE" id="PS51194">
    <property type="entry name" value="HELICASE_CTER"/>
    <property type="match status" value="1"/>
</dbReference>
<comment type="subunit">
    <text evidence="10 12 13">Forms a heterotetramer with UvrA during the search for lesions. Interacts with UvrC in an incision complex.</text>
</comment>
<dbReference type="CDD" id="cd17916">
    <property type="entry name" value="DEXHc_UvrB"/>
    <property type="match status" value="1"/>
</dbReference>
<dbReference type="PANTHER" id="PTHR24029:SF0">
    <property type="entry name" value="UVRABC SYSTEM PROTEIN B"/>
    <property type="match status" value="1"/>
</dbReference>
<feature type="domain" description="Helicase C-terminal" evidence="17">
    <location>
        <begin position="444"/>
        <end position="610"/>
    </location>
</feature>
<evidence type="ECO:0000256" key="8">
    <source>
        <dbReference type="ARBA" id="ARBA00022881"/>
    </source>
</evidence>
<keyword evidence="9 12" id="KW-0234">DNA repair</keyword>
<feature type="binding site" evidence="12">
    <location>
        <begin position="53"/>
        <end position="60"/>
    </location>
    <ligand>
        <name>ATP</name>
        <dbReference type="ChEBI" id="CHEBI:30616"/>
    </ligand>
</feature>
<dbReference type="EMBL" id="JAUOZS010000002">
    <property type="protein sequence ID" value="MDT8904001.1"/>
    <property type="molecule type" value="Genomic_DNA"/>
</dbReference>
<evidence type="ECO:0000256" key="3">
    <source>
        <dbReference type="ARBA" id="ARBA00022490"/>
    </source>
</evidence>
<evidence type="ECO:0000256" key="9">
    <source>
        <dbReference type="ARBA" id="ARBA00023204"/>
    </source>
</evidence>
<name>A0ABU3P4P7_9FIRM</name>
<evidence type="ECO:0000256" key="6">
    <source>
        <dbReference type="ARBA" id="ARBA00022769"/>
    </source>
</evidence>
<evidence type="ECO:0000256" key="4">
    <source>
        <dbReference type="ARBA" id="ARBA00022741"/>
    </source>
</evidence>
<evidence type="ECO:0000313" key="18">
    <source>
        <dbReference type="EMBL" id="MDT8904001.1"/>
    </source>
</evidence>
<organism evidence="18 19">
    <name type="scientific">Anaeroselena agilis</name>
    <dbReference type="NCBI Taxonomy" id="3063788"/>
    <lineage>
        <taxon>Bacteria</taxon>
        <taxon>Bacillati</taxon>
        <taxon>Bacillota</taxon>
        <taxon>Negativicutes</taxon>
        <taxon>Acetonemataceae</taxon>
        <taxon>Anaeroselena</taxon>
    </lineage>
</organism>
<comment type="caution">
    <text evidence="18">The sequence shown here is derived from an EMBL/GenBank/DDBJ whole genome shotgun (WGS) entry which is preliminary data.</text>
</comment>
<keyword evidence="3 12" id="KW-0963">Cytoplasm</keyword>
<dbReference type="PANTHER" id="PTHR24029">
    <property type="entry name" value="UVRABC SYSTEM PROTEIN B"/>
    <property type="match status" value="1"/>
</dbReference>
<dbReference type="InterPro" id="IPR006935">
    <property type="entry name" value="Helicase/UvrB_N"/>
</dbReference>
<evidence type="ECO:0000256" key="1">
    <source>
        <dbReference type="ARBA" id="ARBA00004496"/>
    </source>
</evidence>
<dbReference type="InterPro" id="IPR001650">
    <property type="entry name" value="Helicase_C-like"/>
</dbReference>
<dbReference type="Pfam" id="PF17757">
    <property type="entry name" value="UvrB_inter"/>
    <property type="match status" value="1"/>
</dbReference>
<dbReference type="SMART" id="SM00487">
    <property type="entry name" value="DEXDc"/>
    <property type="match status" value="1"/>
</dbReference>
<dbReference type="PROSITE" id="PS51192">
    <property type="entry name" value="HELICASE_ATP_BIND_1"/>
    <property type="match status" value="1"/>
</dbReference>
<dbReference type="InterPro" id="IPR041471">
    <property type="entry name" value="UvrB_inter"/>
</dbReference>
<dbReference type="RefSeq" id="WP_413782562.1">
    <property type="nucleotide sequence ID" value="NZ_JAUOZS010000002.1"/>
</dbReference>
<keyword evidence="5 12" id="KW-0227">DNA damage</keyword>
<dbReference type="GO" id="GO:0016787">
    <property type="term" value="F:hydrolase activity"/>
    <property type="evidence" value="ECO:0007669"/>
    <property type="project" value="UniProtKB-KW"/>
</dbReference>
<proteinExistence type="inferred from homology"/>
<dbReference type="CDD" id="cd18790">
    <property type="entry name" value="SF2_C_UvrB"/>
    <property type="match status" value="1"/>
</dbReference>
<dbReference type="NCBIfam" id="TIGR00631">
    <property type="entry name" value="uvrb"/>
    <property type="match status" value="1"/>
</dbReference>
<reference evidence="18 19" key="1">
    <citation type="submission" date="2023-07" db="EMBL/GenBank/DDBJ databases">
        <title>The novel representative of Negativicutes class, Anaeroselena agilis gen. nov. sp. nov.</title>
        <authorList>
            <person name="Prokofeva M.I."/>
            <person name="Elcheninov A.G."/>
            <person name="Klyukina A."/>
            <person name="Kublanov I.V."/>
            <person name="Frolov E.N."/>
            <person name="Podosokorskaya O.A."/>
        </authorList>
    </citation>
    <scope>NUCLEOTIDE SEQUENCE [LARGE SCALE GENOMIC DNA]</scope>
    <source>
        <strain evidence="18 19">4137-cl</strain>
    </source>
</reference>
<dbReference type="Proteomes" id="UP001254848">
    <property type="component" value="Unassembled WGS sequence"/>
</dbReference>
<feature type="short sequence motif" description="Beta-hairpin" evidence="12">
    <location>
        <begin position="106"/>
        <end position="129"/>
    </location>
</feature>
<dbReference type="NCBIfam" id="NF003673">
    <property type="entry name" value="PRK05298.1"/>
    <property type="match status" value="1"/>
</dbReference>
<keyword evidence="8 12" id="KW-0267">Excision nuclease</keyword>
<dbReference type="InterPro" id="IPR014001">
    <property type="entry name" value="Helicase_ATP-bd"/>
</dbReference>
<evidence type="ECO:0000256" key="11">
    <source>
        <dbReference type="ARBA" id="ARBA00029504"/>
    </source>
</evidence>
<keyword evidence="19" id="KW-1185">Reference proteome</keyword>
<feature type="domain" description="UVR" evidence="15">
    <location>
        <begin position="636"/>
        <end position="671"/>
    </location>
</feature>
<evidence type="ECO:0000259" key="15">
    <source>
        <dbReference type="PROSITE" id="PS50151"/>
    </source>
</evidence>
<evidence type="ECO:0000256" key="5">
    <source>
        <dbReference type="ARBA" id="ARBA00022763"/>
    </source>
</evidence>
<dbReference type="HAMAP" id="MF_00204">
    <property type="entry name" value="UvrB"/>
    <property type="match status" value="1"/>
</dbReference>
<keyword evidence="6 12" id="KW-0228">DNA excision</keyword>
<feature type="coiled-coil region" evidence="14">
    <location>
        <begin position="271"/>
        <end position="298"/>
    </location>
</feature>
<sequence>MTTLVPKLKTTYQEGGRPFEVVAPFVPTGDQPAAIAKLVGGIQGGDWAQVLLGATGTGKTFTVAKVIEAVQKPTLVIAHNKTLAAQLASEFKEFFPHNAVEYFVSYYDYYQPEAYIAHTDTYIEKDASINDEIDKLRHSATSSLFERRDVIVVASVSCIYGLGSPEDYYNLVLSLRQGQVRDRDEILRKLVDIQYERNDINFTRGTFRVRGDIIEIFPAAYGERAVRVELFGDEVERIIEIDTITGEVLAERKHIAIYPASHYVTSRDNMLRATQDIEAELAERLAELKAQDKLLEHQRLSQRTRYDLEMMLEMGYCSGIENYSRHITGRKPGEAPYTLIDYFPDDFLIVVDESHVTIPQLRAMYNGDRSRKEALVDFGFRLPSAFDNRPLTFDEFVERINQIVYVSATPAQYELGASTQVAEQIIRPTGLLDPEVEVRPIKGQMDDLLGEIKARAAANERVLVTTLTKKMAEDLTEYLKEMGVRVRYLHSDIVTLERLEIIRDLRAGAFDVLVGINLLREGLDLPEVSLVAILDADKEGFLRSETSLIQTIGRAARNANGRVIMYADVVTDSMRRAIGETDRRRAVQQAYNAEHGITPQTIRKRVKEIIETTKVAETPGEYRAERIKSMSRSETLALIAKLEKDMRQASKVLEFERAAEFRDMIVELRQGLQNAPPAMKEKKKTRGK</sequence>
<dbReference type="InterPro" id="IPR001943">
    <property type="entry name" value="UVR_dom"/>
</dbReference>
<dbReference type="PROSITE" id="PS50151">
    <property type="entry name" value="UVR"/>
    <property type="match status" value="1"/>
</dbReference>
<dbReference type="SMART" id="SM00490">
    <property type="entry name" value="HELICc"/>
    <property type="match status" value="1"/>
</dbReference>
<comment type="function">
    <text evidence="12">The UvrABC repair system catalyzes the recognition and processing of DNA lesions. A damage recognition complex composed of 2 UvrA and 2 UvrB subunits scans DNA for abnormalities. Upon binding of the UvrA(2)B(2) complex to a putative damaged site, the DNA wraps around one UvrB monomer. DNA wrap is dependent on ATP binding by UvrB and probably causes local melting of the DNA helix, facilitating insertion of UvrB beta-hairpin between the DNA strands. Then UvrB probes one DNA strand for the presence of a lesion. If a lesion is found the UvrA subunits dissociate and the UvrB-DNA preincision complex is formed. This complex is subsequently bound by UvrC and the second UvrB is released. If no lesion is found, the DNA wraps around the other UvrB subunit that will check the other stand for damage.</text>
</comment>
<evidence type="ECO:0000313" key="19">
    <source>
        <dbReference type="Proteomes" id="UP001254848"/>
    </source>
</evidence>
<keyword evidence="12 13" id="KW-0742">SOS response</keyword>
<dbReference type="InterPro" id="IPR036876">
    <property type="entry name" value="UVR_dom_sf"/>
</dbReference>
<dbReference type="InterPro" id="IPR027417">
    <property type="entry name" value="P-loop_NTPase"/>
</dbReference>
<protein>
    <recommendedName>
        <fullName evidence="11 12">UvrABC system protein B</fullName>
        <shortName evidence="12">Protein UvrB</shortName>
    </recommendedName>
    <alternativeName>
        <fullName evidence="12">Excinuclease ABC subunit B</fullName>
    </alternativeName>
</protein>
<dbReference type="Gene3D" id="3.40.50.300">
    <property type="entry name" value="P-loop containing nucleotide triphosphate hydrolases"/>
    <property type="match status" value="3"/>
</dbReference>
<evidence type="ECO:0000256" key="2">
    <source>
        <dbReference type="ARBA" id="ARBA00008533"/>
    </source>
</evidence>
<dbReference type="InterPro" id="IPR004807">
    <property type="entry name" value="UvrB"/>
</dbReference>
<keyword evidence="4 12" id="KW-0547">Nucleotide-binding</keyword>
<keyword evidence="18" id="KW-0378">Hydrolase</keyword>
<keyword evidence="7 12" id="KW-0067">ATP-binding</keyword>
<evidence type="ECO:0000256" key="12">
    <source>
        <dbReference type="HAMAP-Rule" id="MF_00204"/>
    </source>
</evidence>